<dbReference type="HOGENOM" id="CLU_1625968_0_0_0"/>
<evidence type="ECO:0000313" key="2">
    <source>
        <dbReference type="EMBL" id="ABJ81169.1"/>
    </source>
</evidence>
<reference evidence="2" key="1">
    <citation type="submission" date="2006-10" db="EMBL/GenBank/DDBJ databases">
        <title>Complete sequence of Solibacter usitatus Ellin6076.</title>
        <authorList>
            <consortium name="US DOE Joint Genome Institute"/>
            <person name="Copeland A."/>
            <person name="Lucas S."/>
            <person name="Lapidus A."/>
            <person name="Barry K."/>
            <person name="Detter J.C."/>
            <person name="Glavina del Rio T."/>
            <person name="Hammon N."/>
            <person name="Israni S."/>
            <person name="Dalin E."/>
            <person name="Tice H."/>
            <person name="Pitluck S."/>
            <person name="Thompson L.S."/>
            <person name="Brettin T."/>
            <person name="Bruce D."/>
            <person name="Han C."/>
            <person name="Tapia R."/>
            <person name="Gilna P."/>
            <person name="Schmutz J."/>
            <person name="Larimer F."/>
            <person name="Land M."/>
            <person name="Hauser L."/>
            <person name="Kyrpides N."/>
            <person name="Mikhailova N."/>
            <person name="Janssen P.H."/>
            <person name="Kuske C.R."/>
            <person name="Richardson P."/>
        </authorList>
    </citation>
    <scope>NUCLEOTIDE SEQUENCE</scope>
    <source>
        <strain evidence="2">Ellin6076</strain>
    </source>
</reference>
<proteinExistence type="predicted"/>
<dbReference type="eggNOG" id="ENOG5033EYC">
    <property type="taxonomic scope" value="Bacteria"/>
</dbReference>
<dbReference type="KEGG" id="sus:Acid_0154"/>
<dbReference type="STRING" id="234267.Acid_0154"/>
<accession>Q02CP7</accession>
<dbReference type="InterPro" id="IPR013424">
    <property type="entry name" value="Ice-binding_C"/>
</dbReference>
<feature type="chain" id="PRO_5004163626" description="PEP-CTERM protein-sorting domain-containing protein" evidence="1">
    <location>
        <begin position="22"/>
        <end position="163"/>
    </location>
</feature>
<protein>
    <recommendedName>
        <fullName evidence="3">PEP-CTERM protein-sorting domain-containing protein</fullName>
    </recommendedName>
</protein>
<dbReference type="InParanoid" id="Q02CP7"/>
<dbReference type="EMBL" id="CP000473">
    <property type="protein sequence ID" value="ABJ81169.1"/>
    <property type="molecule type" value="Genomic_DNA"/>
</dbReference>
<evidence type="ECO:0000256" key="1">
    <source>
        <dbReference type="SAM" id="SignalP"/>
    </source>
</evidence>
<sequence precursor="true">MRILIPIFLAAATMCHGSVLNLTLIPDTLIGNPGDTVHFSGSLTNTTNGTVFINSDSILFALGVDDTPFFNNAPIFLGALAGSGIFDIFDITIPLGQGPGTYDGGFTILGGASTDFNNVGEAAFHVTVNESTTASPEPASTILVGLGLAGASLLARRARLTRE</sequence>
<name>Q02CP7_SOLUE</name>
<keyword evidence="1" id="KW-0732">Signal</keyword>
<gene>
    <name evidence="2" type="ordered locus">Acid_0154</name>
</gene>
<evidence type="ECO:0008006" key="3">
    <source>
        <dbReference type="Google" id="ProtNLM"/>
    </source>
</evidence>
<dbReference type="AlphaFoldDB" id="Q02CP7"/>
<feature type="signal peptide" evidence="1">
    <location>
        <begin position="1"/>
        <end position="21"/>
    </location>
</feature>
<dbReference type="NCBIfam" id="TIGR02595">
    <property type="entry name" value="PEP_CTERM"/>
    <property type="match status" value="1"/>
</dbReference>
<organism evidence="2">
    <name type="scientific">Solibacter usitatus (strain Ellin6076)</name>
    <dbReference type="NCBI Taxonomy" id="234267"/>
    <lineage>
        <taxon>Bacteria</taxon>
        <taxon>Pseudomonadati</taxon>
        <taxon>Acidobacteriota</taxon>
        <taxon>Terriglobia</taxon>
        <taxon>Bryobacterales</taxon>
        <taxon>Solibacteraceae</taxon>
        <taxon>Candidatus Solibacter</taxon>
    </lineage>
</organism>
<dbReference type="OrthoDB" id="8906675at2"/>